<dbReference type="Pfam" id="PF00005">
    <property type="entry name" value="ABC_tran"/>
    <property type="match status" value="2"/>
</dbReference>
<dbReference type="VEuPathDB" id="FungiDB:H257_15817"/>
<dbReference type="EMBL" id="KI913189">
    <property type="protein sequence ID" value="ETV68054.1"/>
    <property type="molecule type" value="Genomic_DNA"/>
</dbReference>
<dbReference type="AlphaFoldDB" id="W4FMM3"/>
<keyword evidence="4" id="KW-0547">Nucleotide-binding</keyword>
<keyword evidence="7 9" id="KW-0472">Membrane</keyword>
<dbReference type="InterPro" id="IPR013525">
    <property type="entry name" value="ABC2_TM"/>
</dbReference>
<feature type="domain" description="ABC transporter" evidence="10">
    <location>
        <begin position="28"/>
        <end position="254"/>
    </location>
</feature>
<protein>
    <recommendedName>
        <fullName evidence="10">ABC transporter domain-containing protein</fullName>
    </recommendedName>
</protein>
<feature type="transmembrane region" description="Helical" evidence="9">
    <location>
        <begin position="1093"/>
        <end position="1118"/>
    </location>
</feature>
<evidence type="ECO:0000256" key="1">
    <source>
        <dbReference type="ARBA" id="ARBA00004141"/>
    </source>
</evidence>
<accession>W4FMM3</accession>
<dbReference type="InterPro" id="IPR027417">
    <property type="entry name" value="P-loop_NTPase"/>
</dbReference>
<feature type="transmembrane region" description="Helical" evidence="9">
    <location>
        <begin position="1218"/>
        <end position="1239"/>
    </location>
</feature>
<dbReference type="OrthoDB" id="245989at2759"/>
<sequence>MAAGTQSKYAAFLETLKTQGATGPPTEICVSGLTWRKATSGGREFVLFDVTARLKVGSMTLVLGPPGCGKTSLLKAIAGVFPTAPLHVSGSVAYNGIPTARLPSGELRHLVTFAGQKDEHIPTLTVHETLKFAHACRSYDGSTLNTADGTDAIIDMLGLTGCQHTLVGDDLVRGPRAEFTTGLDTTVATDITQKLRDMCTALQYTAVAALLQPPPEVFALFDNVLILTEGHLAYFGPATYAVDFFKSLGFQRPPNTDDADFLQEVTSMHGWAFKDPNMLRVPATAIEFHQAFKESSCVTKLHFPRPVEAVVADGHGLKVAPSSDEQPPPPSTPPSGAPQSCRHRRSSFQIVRRVFQRQFKLVSRDTKFNMIRFGQSIVMGSAIGSLFGKLGYDPPNVPSKIGLMFLTLLFTSVTTLANIAYTIQLRGVFQKQALFQLYPAWAYAAAESVIEMLCTAFQVFLFTVTTYWMCEFSPTNHGDQYGVYYAIIFLNSACVTQVFKCIAAFAPSAVSGLILGAAVCFILIIFSGFAIPGPSVPSYFVWLFNINPGSWAFWAVMLNEYQSSLPEYDTMHIKLPLRMGDYYVQLYGIPVESKYVGWAILYLGGVYIGLAGLTAIGYRFVRYRKQYVSKARRQVDLVSSAVATKNASSTTASFVPVTLTFQDLHYSIPHGFTLWYFMDLLCGIHGQFVPGTMTALMGTSGAGKSTLLDVLAGRKNSGKIKGLMDMNGNALMRSVQKQFGYVEQFDLHCLTATVQEALEFSASLRLPASEDVTRIIQATLDILELHGDRGKRISDLSNEQFKRVTIGVELVANPSILFLDEPTSGLDVHAAKVVLDAILRIARSGRTVICTIHQPSFVLFAMFDALVLLRTGANMVYVGPLNGGNAIVEYFEAIPGIRKCRDRENPASYMLDVMAANPRTDFSSIYKASALYTDNERTIAAASAPTQLRMPTRRRQSNYATQLYYLGLRTTRKYWRTREYSLGRVLITVFVAGIFGVLYRRGDGLQYTTQLQSQALLVFVGPLFMGIISVITGLPVVDAERMVFFRERASGMYATLPYAIVFALVEVPYVVMNSLVFSGLFYILVGLRATADAFAWFCGYYFLYNLFATYLGQLLVVILPDLRTAVMATGGLNSLMSLFAGFFIHKDNIPAAWSFMYWMSPLHYVLEGMMCTQYADNHASIALSSKGTILSRENTTVSAYVFEMFGGGLSADNNVPNVGFLGLCIAVVKIGTFLAMKFVSFVTR</sequence>
<gene>
    <name evidence="11" type="ORF">H257_15817</name>
</gene>
<evidence type="ECO:0000256" key="5">
    <source>
        <dbReference type="ARBA" id="ARBA00022840"/>
    </source>
</evidence>
<evidence type="ECO:0000256" key="8">
    <source>
        <dbReference type="SAM" id="MobiDB-lite"/>
    </source>
</evidence>
<dbReference type="InterPro" id="IPR003439">
    <property type="entry name" value="ABC_transporter-like_ATP-bd"/>
</dbReference>
<organism evidence="11">
    <name type="scientific">Aphanomyces astaci</name>
    <name type="common">Crayfish plague agent</name>
    <dbReference type="NCBI Taxonomy" id="112090"/>
    <lineage>
        <taxon>Eukaryota</taxon>
        <taxon>Sar</taxon>
        <taxon>Stramenopiles</taxon>
        <taxon>Oomycota</taxon>
        <taxon>Saprolegniomycetes</taxon>
        <taxon>Saprolegniales</taxon>
        <taxon>Verrucalvaceae</taxon>
        <taxon>Aphanomyces</taxon>
    </lineage>
</organism>
<feature type="transmembrane region" description="Helical" evidence="9">
    <location>
        <begin position="373"/>
        <end position="392"/>
    </location>
</feature>
<feature type="transmembrane region" description="Helical" evidence="9">
    <location>
        <begin position="1011"/>
        <end position="1037"/>
    </location>
</feature>
<feature type="compositionally biased region" description="Pro residues" evidence="8">
    <location>
        <begin position="326"/>
        <end position="336"/>
    </location>
</feature>
<dbReference type="STRING" id="112090.W4FMM3"/>
<dbReference type="Pfam" id="PF19055">
    <property type="entry name" value="ABC2_membrane_7"/>
    <property type="match status" value="1"/>
</dbReference>
<dbReference type="GeneID" id="20817813"/>
<dbReference type="SUPFAM" id="SSF52540">
    <property type="entry name" value="P-loop containing nucleoside triphosphate hydrolases"/>
    <property type="match status" value="2"/>
</dbReference>
<feature type="transmembrane region" description="Helical" evidence="9">
    <location>
        <begin position="1058"/>
        <end position="1087"/>
    </location>
</feature>
<feature type="region of interest" description="Disordered" evidence="8">
    <location>
        <begin position="318"/>
        <end position="342"/>
    </location>
</feature>
<dbReference type="GO" id="GO:0016887">
    <property type="term" value="F:ATP hydrolysis activity"/>
    <property type="evidence" value="ECO:0007669"/>
    <property type="project" value="InterPro"/>
</dbReference>
<feature type="domain" description="ABC transporter" evidence="10">
    <location>
        <begin position="659"/>
        <end position="896"/>
    </location>
</feature>
<dbReference type="GO" id="GO:0016020">
    <property type="term" value="C:membrane"/>
    <property type="evidence" value="ECO:0007669"/>
    <property type="project" value="UniProtKB-SubCell"/>
</dbReference>
<dbReference type="RefSeq" id="XP_009842353.1">
    <property type="nucleotide sequence ID" value="XM_009844051.1"/>
</dbReference>
<feature type="transmembrane region" description="Helical" evidence="9">
    <location>
        <begin position="401"/>
        <end position="421"/>
    </location>
</feature>
<proteinExistence type="predicted"/>
<keyword evidence="2" id="KW-0813">Transport</keyword>
<feature type="transmembrane region" description="Helical" evidence="9">
    <location>
        <begin position="441"/>
        <end position="470"/>
    </location>
</feature>
<feature type="transmembrane region" description="Helical" evidence="9">
    <location>
        <begin position="512"/>
        <end position="532"/>
    </location>
</feature>
<keyword evidence="5" id="KW-0067">ATP-binding</keyword>
<dbReference type="Pfam" id="PF01061">
    <property type="entry name" value="ABC2_membrane"/>
    <property type="match status" value="2"/>
</dbReference>
<feature type="transmembrane region" description="Helical" evidence="9">
    <location>
        <begin position="1125"/>
        <end position="1144"/>
    </location>
</feature>
<feature type="transmembrane region" description="Helical" evidence="9">
    <location>
        <begin position="482"/>
        <end position="506"/>
    </location>
</feature>
<dbReference type="InterPro" id="IPR043926">
    <property type="entry name" value="ABCG_dom"/>
</dbReference>
<dbReference type="GO" id="GO:0005524">
    <property type="term" value="F:ATP binding"/>
    <property type="evidence" value="ECO:0007669"/>
    <property type="project" value="UniProtKB-KW"/>
</dbReference>
<evidence type="ECO:0000259" key="10">
    <source>
        <dbReference type="PROSITE" id="PS50893"/>
    </source>
</evidence>
<dbReference type="SMART" id="SM00382">
    <property type="entry name" value="AAA"/>
    <property type="match status" value="2"/>
</dbReference>
<dbReference type="GO" id="GO:0140359">
    <property type="term" value="F:ABC-type transporter activity"/>
    <property type="evidence" value="ECO:0007669"/>
    <property type="project" value="InterPro"/>
</dbReference>
<keyword evidence="6 9" id="KW-1133">Transmembrane helix</keyword>
<evidence type="ECO:0000256" key="6">
    <source>
        <dbReference type="ARBA" id="ARBA00022989"/>
    </source>
</evidence>
<keyword evidence="3 9" id="KW-0812">Transmembrane</keyword>
<comment type="subcellular location">
    <subcellularLocation>
        <location evidence="1">Membrane</location>
        <topology evidence="1">Multi-pass membrane protein</topology>
    </subcellularLocation>
</comment>
<dbReference type="PANTHER" id="PTHR19241">
    <property type="entry name" value="ATP-BINDING CASSETTE TRANSPORTER"/>
    <property type="match status" value="1"/>
</dbReference>
<feature type="transmembrane region" description="Helical" evidence="9">
    <location>
        <begin position="982"/>
        <end position="999"/>
    </location>
</feature>
<evidence type="ECO:0000256" key="7">
    <source>
        <dbReference type="ARBA" id="ARBA00023136"/>
    </source>
</evidence>
<reference evidence="11" key="1">
    <citation type="submission" date="2013-12" db="EMBL/GenBank/DDBJ databases">
        <title>The Genome Sequence of Aphanomyces astaci APO3.</title>
        <authorList>
            <consortium name="The Broad Institute Genomics Platform"/>
            <person name="Russ C."/>
            <person name="Tyler B."/>
            <person name="van West P."/>
            <person name="Dieguez-Uribeondo J."/>
            <person name="Young S.K."/>
            <person name="Zeng Q."/>
            <person name="Gargeya S."/>
            <person name="Fitzgerald M."/>
            <person name="Abouelleil A."/>
            <person name="Alvarado L."/>
            <person name="Chapman S.B."/>
            <person name="Gainer-Dewar J."/>
            <person name="Goldberg J."/>
            <person name="Griggs A."/>
            <person name="Gujja S."/>
            <person name="Hansen M."/>
            <person name="Howarth C."/>
            <person name="Imamovic A."/>
            <person name="Ireland A."/>
            <person name="Larimer J."/>
            <person name="McCowan C."/>
            <person name="Murphy C."/>
            <person name="Pearson M."/>
            <person name="Poon T.W."/>
            <person name="Priest M."/>
            <person name="Roberts A."/>
            <person name="Saif S."/>
            <person name="Shea T."/>
            <person name="Sykes S."/>
            <person name="Wortman J."/>
            <person name="Nusbaum C."/>
            <person name="Birren B."/>
        </authorList>
    </citation>
    <scope>NUCLEOTIDE SEQUENCE [LARGE SCALE GENOMIC DNA]</scope>
    <source>
        <strain evidence="11">APO3</strain>
    </source>
</reference>
<dbReference type="PROSITE" id="PS50893">
    <property type="entry name" value="ABC_TRANSPORTER_2"/>
    <property type="match status" value="2"/>
</dbReference>
<evidence type="ECO:0000256" key="2">
    <source>
        <dbReference type="ARBA" id="ARBA00022448"/>
    </source>
</evidence>
<feature type="transmembrane region" description="Helical" evidence="9">
    <location>
        <begin position="595"/>
        <end position="621"/>
    </location>
</feature>
<dbReference type="Gene3D" id="3.40.50.300">
    <property type="entry name" value="P-loop containing nucleotide triphosphate hydrolases"/>
    <property type="match status" value="2"/>
</dbReference>
<name>W4FMM3_APHAT</name>
<evidence type="ECO:0000256" key="3">
    <source>
        <dbReference type="ARBA" id="ARBA00022692"/>
    </source>
</evidence>
<evidence type="ECO:0000256" key="9">
    <source>
        <dbReference type="SAM" id="Phobius"/>
    </source>
</evidence>
<evidence type="ECO:0000256" key="4">
    <source>
        <dbReference type="ARBA" id="ARBA00022741"/>
    </source>
</evidence>
<evidence type="ECO:0000313" key="11">
    <source>
        <dbReference type="EMBL" id="ETV68054.1"/>
    </source>
</evidence>
<dbReference type="InterPro" id="IPR003593">
    <property type="entry name" value="AAA+_ATPase"/>
</dbReference>